<dbReference type="GO" id="GO:0015159">
    <property type="term" value="F:polysaccharide transmembrane transporter activity"/>
    <property type="evidence" value="ECO:0007669"/>
    <property type="project" value="InterPro"/>
</dbReference>
<protein>
    <submittedName>
        <fullName evidence="4">Capsular polysaccharide biosynthesis/export periplasmic protein WcbA Capsular polysaccharide export system protein KpsC</fullName>
    </submittedName>
</protein>
<evidence type="ECO:0000313" key="4">
    <source>
        <dbReference type="EMBL" id="SFV61742.1"/>
    </source>
</evidence>
<evidence type="ECO:0000256" key="1">
    <source>
        <dbReference type="ARBA" id="ARBA00022729"/>
    </source>
</evidence>
<dbReference type="InterPro" id="IPR049712">
    <property type="entry name" value="Poly_export"/>
</dbReference>
<dbReference type="InterPro" id="IPR003715">
    <property type="entry name" value="Poly_export_N"/>
</dbReference>
<dbReference type="Gene3D" id="3.10.560.10">
    <property type="entry name" value="Outer membrane lipoprotein wza domain like"/>
    <property type="match status" value="1"/>
</dbReference>
<dbReference type="EMBL" id="FPHC01000064">
    <property type="protein sequence ID" value="SFV61742.1"/>
    <property type="molecule type" value="Genomic_DNA"/>
</dbReference>
<keyword evidence="1" id="KW-0732">Signal</keyword>
<dbReference type="Gene3D" id="3.30.1950.10">
    <property type="entry name" value="wza like domain"/>
    <property type="match status" value="1"/>
</dbReference>
<sequence>MYKIFGIFVVSISILLISGCGIGRSDYELMQNNKCVKSEKKISIGSIEYKIMPHDRLSITIYQYPELTPTDMNKNGILIDSKGYISLPLIHRVKIAGYTQSQAAKLIENRYKKYLTDPSLNIEVMNKRVYVLGEVKSPGVVQLDNEMGTVMQVIAHAGGFTDSARRDNIYIVSSDSDNNLKMRKVDMTSFAALQRSNIVVKPNDVLYIQPSKWKSFKIAADDFTSPFETITKLAAPFVTLKYLSED</sequence>
<dbReference type="Pfam" id="PF10531">
    <property type="entry name" value="SLBB"/>
    <property type="match status" value="1"/>
</dbReference>
<feature type="domain" description="Polysaccharide export protein N-terminal" evidence="2">
    <location>
        <begin position="48"/>
        <end position="124"/>
    </location>
</feature>
<dbReference type="Pfam" id="PF02563">
    <property type="entry name" value="Poly_export"/>
    <property type="match status" value="1"/>
</dbReference>
<feature type="domain" description="Soluble ligand binding" evidence="3">
    <location>
        <begin position="128"/>
        <end position="173"/>
    </location>
</feature>
<accession>A0A1W1C7Q5</accession>
<name>A0A1W1C7Q5_9ZZZZ</name>
<evidence type="ECO:0000259" key="2">
    <source>
        <dbReference type="Pfam" id="PF02563"/>
    </source>
</evidence>
<evidence type="ECO:0000259" key="3">
    <source>
        <dbReference type="Pfam" id="PF10531"/>
    </source>
</evidence>
<reference evidence="4" key="1">
    <citation type="submission" date="2016-10" db="EMBL/GenBank/DDBJ databases">
        <authorList>
            <person name="de Groot N.N."/>
        </authorList>
    </citation>
    <scope>NUCLEOTIDE SEQUENCE</scope>
</reference>
<dbReference type="InterPro" id="IPR019554">
    <property type="entry name" value="Soluble_ligand-bd"/>
</dbReference>
<dbReference type="AlphaFoldDB" id="A0A1W1C7Q5"/>
<dbReference type="PROSITE" id="PS51257">
    <property type="entry name" value="PROKAR_LIPOPROTEIN"/>
    <property type="match status" value="1"/>
</dbReference>
<proteinExistence type="predicted"/>
<dbReference type="PANTHER" id="PTHR33619">
    <property type="entry name" value="POLYSACCHARIDE EXPORT PROTEIN GFCE-RELATED"/>
    <property type="match status" value="1"/>
</dbReference>
<dbReference type="PANTHER" id="PTHR33619:SF3">
    <property type="entry name" value="POLYSACCHARIDE EXPORT PROTEIN GFCE-RELATED"/>
    <property type="match status" value="1"/>
</dbReference>
<gene>
    <name evidence="4" type="ORF">MNB_SV-6-1016</name>
</gene>
<organism evidence="4">
    <name type="scientific">hydrothermal vent metagenome</name>
    <dbReference type="NCBI Taxonomy" id="652676"/>
    <lineage>
        <taxon>unclassified sequences</taxon>
        <taxon>metagenomes</taxon>
        <taxon>ecological metagenomes</taxon>
    </lineage>
</organism>